<dbReference type="InterPro" id="IPR029063">
    <property type="entry name" value="SAM-dependent_MTases_sf"/>
</dbReference>
<dbReference type="GO" id="GO:0008650">
    <property type="term" value="F:rRNA (uridine-2'-O-)-methyltransferase activity"/>
    <property type="evidence" value="ECO:0007669"/>
    <property type="project" value="TreeGrafter"/>
</dbReference>
<evidence type="ECO:0000256" key="5">
    <source>
        <dbReference type="ARBA" id="ARBA00022691"/>
    </source>
</evidence>
<dbReference type="GO" id="GO:0005739">
    <property type="term" value="C:mitochondrion"/>
    <property type="evidence" value="ECO:0007669"/>
    <property type="project" value="TreeGrafter"/>
</dbReference>
<dbReference type="HAMAP" id="MF_01547">
    <property type="entry name" value="RNA_methyltr_E"/>
    <property type="match status" value="1"/>
</dbReference>
<keyword evidence="2" id="KW-0698">rRNA processing</keyword>
<evidence type="ECO:0000256" key="3">
    <source>
        <dbReference type="ARBA" id="ARBA00022603"/>
    </source>
</evidence>
<dbReference type="FunCoup" id="A0A482XSQ2">
    <property type="interactions" value="1654"/>
</dbReference>
<dbReference type="InterPro" id="IPR002877">
    <property type="entry name" value="RNA_MeTrfase_FtsJ_dom"/>
</dbReference>
<organism evidence="8 9">
    <name type="scientific">Laodelphax striatellus</name>
    <name type="common">Small brown planthopper</name>
    <name type="synonym">Delphax striatella</name>
    <dbReference type="NCBI Taxonomy" id="195883"/>
    <lineage>
        <taxon>Eukaryota</taxon>
        <taxon>Metazoa</taxon>
        <taxon>Ecdysozoa</taxon>
        <taxon>Arthropoda</taxon>
        <taxon>Hexapoda</taxon>
        <taxon>Insecta</taxon>
        <taxon>Pterygota</taxon>
        <taxon>Neoptera</taxon>
        <taxon>Paraneoptera</taxon>
        <taxon>Hemiptera</taxon>
        <taxon>Auchenorrhyncha</taxon>
        <taxon>Fulgoroidea</taxon>
        <taxon>Delphacidae</taxon>
        <taxon>Criomorphinae</taxon>
        <taxon>Laodelphax</taxon>
    </lineage>
</organism>
<dbReference type="InterPro" id="IPR015507">
    <property type="entry name" value="rRNA-MeTfrase_E"/>
</dbReference>
<dbReference type="OrthoDB" id="20105at2759"/>
<dbReference type="Pfam" id="PF01728">
    <property type="entry name" value="FtsJ"/>
    <property type="match status" value="1"/>
</dbReference>
<keyword evidence="3" id="KW-0489">Methyltransferase</keyword>
<evidence type="ECO:0000256" key="6">
    <source>
        <dbReference type="ARBA" id="ARBA00041184"/>
    </source>
</evidence>
<dbReference type="AlphaFoldDB" id="A0A482XSQ2"/>
<dbReference type="EMBL" id="QKKF02002906">
    <property type="protein sequence ID" value="RZF47961.1"/>
    <property type="molecule type" value="Genomic_DNA"/>
</dbReference>
<accession>A0A482XSQ2</accession>
<dbReference type="SUPFAM" id="SSF53335">
    <property type="entry name" value="S-adenosyl-L-methionine-dependent methyltransferases"/>
    <property type="match status" value="1"/>
</dbReference>
<dbReference type="STRING" id="195883.A0A482XSQ2"/>
<evidence type="ECO:0000259" key="7">
    <source>
        <dbReference type="Pfam" id="PF01728"/>
    </source>
</evidence>
<reference evidence="8 9" key="1">
    <citation type="journal article" date="2017" name="Gigascience">
        <title>Genome sequence of the small brown planthopper, Laodelphax striatellus.</title>
        <authorList>
            <person name="Zhu J."/>
            <person name="Jiang F."/>
            <person name="Wang X."/>
            <person name="Yang P."/>
            <person name="Bao Y."/>
            <person name="Zhao W."/>
            <person name="Wang W."/>
            <person name="Lu H."/>
            <person name="Wang Q."/>
            <person name="Cui N."/>
            <person name="Li J."/>
            <person name="Chen X."/>
            <person name="Luo L."/>
            <person name="Yu J."/>
            <person name="Kang L."/>
            <person name="Cui F."/>
        </authorList>
    </citation>
    <scope>NUCLEOTIDE SEQUENCE [LARGE SCALE GENOMIC DNA]</scope>
    <source>
        <strain evidence="8">Lst14</strain>
    </source>
</reference>
<dbReference type="InterPro" id="IPR050082">
    <property type="entry name" value="RNA_methyltr_RlmE"/>
</dbReference>
<evidence type="ECO:0000313" key="9">
    <source>
        <dbReference type="Proteomes" id="UP000291343"/>
    </source>
</evidence>
<proteinExistence type="inferred from homology"/>
<protein>
    <recommendedName>
        <fullName evidence="6">rRNA methyltransferase 2, mitochondrial</fullName>
    </recommendedName>
</protein>
<dbReference type="Proteomes" id="UP000291343">
    <property type="component" value="Unassembled WGS sequence"/>
</dbReference>
<evidence type="ECO:0000256" key="1">
    <source>
        <dbReference type="ARBA" id="ARBA00009258"/>
    </source>
</evidence>
<dbReference type="InParanoid" id="A0A482XSQ2"/>
<evidence type="ECO:0000256" key="2">
    <source>
        <dbReference type="ARBA" id="ARBA00022552"/>
    </source>
</evidence>
<comment type="caution">
    <text evidence="8">The sequence shown here is derived from an EMBL/GenBank/DDBJ whole genome shotgun (WGS) entry which is preliminary data.</text>
</comment>
<keyword evidence="5" id="KW-0949">S-adenosyl-L-methionine</keyword>
<evidence type="ECO:0000313" key="8">
    <source>
        <dbReference type="EMBL" id="RZF47961.1"/>
    </source>
</evidence>
<keyword evidence="4" id="KW-0808">Transferase</keyword>
<name>A0A482XSQ2_LAOST</name>
<dbReference type="PANTHER" id="PTHR10920">
    <property type="entry name" value="RIBOSOMAL RNA METHYLTRANSFERASE"/>
    <property type="match status" value="1"/>
</dbReference>
<comment type="similarity">
    <text evidence="1">Belongs to the class I-like SAM-binding methyltransferase superfamily. RNA methyltransferase RlmE family.</text>
</comment>
<sequence>MQFINKIQLFTVSVLSITQHKHLSTTCLLSKEVLKSLKGRKTSSQEWLKRQFSDPYVAKAKKENYRCRSAFKLIEIDDKAKILKPGQVVLDCGASPGSWTQVAVSRVRSNADSKGMVVGIDLKPIRPVEGAILLGGHDFTKDESKKKILDVLGNRQINVVLSDMAPNSTGIKSLDQDLIIKLAESVARFALEMSAIEASLVIKVWDGHGVTELENIISRFYTHTRRIKPPSSRALVMQPFVQVPFFRPLNMQLYCQTVNSNGTLNEMRAAKIVWAVLANPKLPTFCIVDFMGSWS</sequence>
<dbReference type="SMR" id="A0A482XSQ2"/>
<dbReference type="Gene3D" id="3.40.50.150">
    <property type="entry name" value="Vaccinia Virus protein VP39"/>
    <property type="match status" value="1"/>
</dbReference>
<keyword evidence="9" id="KW-1185">Reference proteome</keyword>
<feature type="domain" description="Ribosomal RNA methyltransferase FtsJ" evidence="7">
    <location>
        <begin position="65"/>
        <end position="234"/>
    </location>
</feature>
<dbReference type="PANTHER" id="PTHR10920:SF18">
    <property type="entry name" value="RRNA METHYLTRANSFERASE 2, MITOCHONDRIAL"/>
    <property type="match status" value="1"/>
</dbReference>
<evidence type="ECO:0000256" key="4">
    <source>
        <dbReference type="ARBA" id="ARBA00022679"/>
    </source>
</evidence>
<gene>
    <name evidence="8" type="ORF">LSTR_LSTR008765</name>
</gene>